<reference evidence="1" key="1">
    <citation type="submission" date="2023-11" db="EMBL/GenBank/DDBJ databases">
        <title>Scrofimicrobium hongkongense sp. nov., isolated from a patient with peritonitis.</title>
        <authorList>
            <person name="Lao H.Y."/>
            <person name="Wong A.Y.P."/>
            <person name="Ng T.L."/>
            <person name="Wong R.Y.L."/>
            <person name="Yau M.C.Y."/>
            <person name="Lam J.Y.W."/>
            <person name="Siu G.K.H."/>
        </authorList>
    </citation>
    <scope>NUCLEOTIDE SEQUENCE</scope>
    <source>
        <strain evidence="1">R131</strain>
    </source>
</reference>
<dbReference type="Pfam" id="PF07799">
    <property type="entry name" value="DUF1643"/>
    <property type="match status" value="1"/>
</dbReference>
<accession>A0AAU7V910</accession>
<name>A0AAU7V910_9ACTO</name>
<dbReference type="AlphaFoldDB" id="A0AAU7V910"/>
<dbReference type="RefSeq" id="WP_350259140.1">
    <property type="nucleotide sequence ID" value="NZ_CP138335.1"/>
</dbReference>
<sequence>MLRDALLSEDGLYRYRLTRRWDDGDQVTFVMLNPSTADAHEDDPTLRRCISFAQSWGYAALSIVNLYAYRATNPDDLWRTADPIGGDNDSHLCAAGESGDLLVAAWGGNAKLERVKQVLRLPGFSQINYLRLTKAGQPSHPLYLPKDLTPTPWLH</sequence>
<dbReference type="EMBL" id="CP138335">
    <property type="protein sequence ID" value="XBW08939.1"/>
    <property type="molecule type" value="Genomic_DNA"/>
</dbReference>
<organism evidence="1">
    <name type="scientific">Scrofimicrobium appendicitidis</name>
    <dbReference type="NCBI Taxonomy" id="3079930"/>
    <lineage>
        <taxon>Bacteria</taxon>
        <taxon>Bacillati</taxon>
        <taxon>Actinomycetota</taxon>
        <taxon>Actinomycetes</taxon>
        <taxon>Actinomycetales</taxon>
        <taxon>Actinomycetaceae</taxon>
        <taxon>Scrofimicrobium</taxon>
    </lineage>
</organism>
<dbReference type="InterPro" id="IPR012441">
    <property type="entry name" value="DUF1643"/>
</dbReference>
<gene>
    <name evidence="1" type="ORF">SAC06_01785</name>
</gene>
<dbReference type="KEGG" id="sapp:SAC06_01785"/>
<proteinExistence type="predicted"/>
<protein>
    <submittedName>
        <fullName evidence="1">DUF1643 domain-containing protein</fullName>
    </submittedName>
</protein>
<evidence type="ECO:0000313" key="1">
    <source>
        <dbReference type="EMBL" id="XBW08939.1"/>
    </source>
</evidence>